<dbReference type="AlphaFoldDB" id="H8GW43"/>
<accession>H8GW43</accession>
<keyword evidence="1" id="KW-0067">ATP-binding</keyword>
<dbReference type="HOGENOM" id="CLU_132654_0_0_0"/>
<dbReference type="Pfam" id="PF13238">
    <property type="entry name" value="AAA_18"/>
    <property type="match status" value="1"/>
</dbReference>
<dbReference type="EMBL" id="CP002191">
    <property type="protein sequence ID" value="AFD24408.1"/>
    <property type="molecule type" value="Genomic_DNA"/>
</dbReference>
<keyword evidence="1" id="KW-0547">Nucleotide-binding</keyword>
<protein>
    <submittedName>
        <fullName evidence="1">Putative ATP-binding protein</fullName>
    </submittedName>
</protein>
<dbReference type="SUPFAM" id="SSF52540">
    <property type="entry name" value="P-loop containing nucleoside triphosphate hydrolases"/>
    <property type="match status" value="1"/>
</dbReference>
<dbReference type="InterPro" id="IPR027417">
    <property type="entry name" value="P-loop_NTPase"/>
</dbReference>
<evidence type="ECO:0000313" key="1">
    <source>
        <dbReference type="EMBL" id="AFD24408.1"/>
    </source>
</evidence>
<keyword evidence="2" id="KW-1185">Reference proteome</keyword>
<dbReference type="KEGG" id="dgo:DGo_CA0481"/>
<dbReference type="STRING" id="745776.DGo_CA0481"/>
<dbReference type="eggNOG" id="COG0237">
    <property type="taxonomic scope" value="Bacteria"/>
</dbReference>
<sequence>MSGTGKSTALRTLAARGYGAVDTDDEGWCELHAGPDGHPEPRWREDRMRALLDAPRREPLFVQGCVPNQGQFYPDFSRVVLLSAPLDVMRARILARTDNPYGQTRAEWARIQADTAEVLPLLRAGADLELDTSRLGPDELADRLVALVTPAAGS</sequence>
<proteinExistence type="predicted"/>
<dbReference type="OrthoDB" id="5019413at2"/>
<reference evidence="1 2" key="1">
    <citation type="journal article" date="2012" name="PLoS ONE">
        <title>Genome sequence and transcriptome analysis of the radioresistant bacterium Deinococcus gobiensis: insights into the extreme environmental adaptations.</title>
        <authorList>
            <person name="Yuan M."/>
            <person name="Chen M."/>
            <person name="Zhang W."/>
            <person name="Lu W."/>
            <person name="Wang J."/>
            <person name="Yang M."/>
            <person name="Zhao P."/>
            <person name="Tang R."/>
            <person name="Li X."/>
            <person name="Hao Y."/>
            <person name="Zhou Z."/>
            <person name="Zhan Y."/>
            <person name="Yu H."/>
            <person name="Teng C."/>
            <person name="Yan Y."/>
            <person name="Ping S."/>
            <person name="Wang Y."/>
            <person name="Lin M."/>
        </authorList>
    </citation>
    <scope>NUCLEOTIDE SEQUENCE [LARGE SCALE GENOMIC DNA]</scope>
    <source>
        <strain evidence="1 2">I-0</strain>
    </source>
</reference>
<organism evidence="1 2">
    <name type="scientific">Deinococcus gobiensis (strain DSM 21396 / JCM 16679 / CGMCC 1.7299 / I-0)</name>
    <dbReference type="NCBI Taxonomy" id="745776"/>
    <lineage>
        <taxon>Bacteria</taxon>
        <taxon>Thermotogati</taxon>
        <taxon>Deinococcota</taxon>
        <taxon>Deinococci</taxon>
        <taxon>Deinococcales</taxon>
        <taxon>Deinococcaceae</taxon>
        <taxon>Deinococcus</taxon>
    </lineage>
</organism>
<evidence type="ECO:0000313" key="2">
    <source>
        <dbReference type="Proteomes" id="UP000007575"/>
    </source>
</evidence>
<dbReference type="Proteomes" id="UP000007575">
    <property type="component" value="Chromosome"/>
</dbReference>
<gene>
    <name evidence="1" type="ordered locus">DGo_CA0481</name>
</gene>
<dbReference type="GO" id="GO:0005524">
    <property type="term" value="F:ATP binding"/>
    <property type="evidence" value="ECO:0007669"/>
    <property type="project" value="UniProtKB-KW"/>
</dbReference>
<dbReference type="PATRIC" id="fig|745776.4.peg.491"/>
<dbReference type="Gene3D" id="3.40.50.300">
    <property type="entry name" value="P-loop containing nucleotide triphosphate hydrolases"/>
    <property type="match status" value="1"/>
</dbReference>
<name>H8GW43_DEIGI</name>